<dbReference type="GO" id="GO:0030150">
    <property type="term" value="P:protein import into mitochondrial matrix"/>
    <property type="evidence" value="ECO:0007669"/>
    <property type="project" value="UniProtKB-UniRule"/>
</dbReference>
<comment type="function">
    <text evidence="8">Essential component of the TIM23 complex, a complex that mediates the translocation of transit peptide-containing proteins across the mitochondrial inner membrane.</text>
</comment>
<gene>
    <name evidence="9" type="ORF">WH47_04745</name>
</gene>
<name>A0A0L7QXK1_9HYME</name>
<dbReference type="InterPro" id="IPR013261">
    <property type="entry name" value="Tim21"/>
</dbReference>
<feature type="transmembrane region" description="Helical" evidence="8">
    <location>
        <begin position="75"/>
        <end position="96"/>
    </location>
</feature>
<dbReference type="GO" id="GO:0005744">
    <property type="term" value="C:TIM23 mitochondrial import inner membrane translocase complex"/>
    <property type="evidence" value="ECO:0007669"/>
    <property type="project" value="UniProtKB-UniRule"/>
</dbReference>
<comment type="subunit">
    <text evidence="8">Component of the TIM23 complex.</text>
</comment>
<organism evidence="9 10">
    <name type="scientific">Habropoda laboriosa</name>
    <dbReference type="NCBI Taxonomy" id="597456"/>
    <lineage>
        <taxon>Eukaryota</taxon>
        <taxon>Metazoa</taxon>
        <taxon>Ecdysozoa</taxon>
        <taxon>Arthropoda</taxon>
        <taxon>Hexapoda</taxon>
        <taxon>Insecta</taxon>
        <taxon>Pterygota</taxon>
        <taxon>Neoptera</taxon>
        <taxon>Endopterygota</taxon>
        <taxon>Hymenoptera</taxon>
        <taxon>Apocrita</taxon>
        <taxon>Aculeata</taxon>
        <taxon>Apoidea</taxon>
        <taxon>Anthophila</taxon>
        <taxon>Apidae</taxon>
        <taxon>Habropoda</taxon>
    </lineage>
</organism>
<protein>
    <recommendedName>
        <fullName evidence="8">Mitochondrial import inner membrane translocase subunit Tim21</fullName>
    </recommendedName>
</protein>
<keyword evidence="5 8" id="KW-1133">Transmembrane helix</keyword>
<evidence type="ECO:0000256" key="2">
    <source>
        <dbReference type="ARBA" id="ARBA00010867"/>
    </source>
</evidence>
<evidence type="ECO:0000313" key="9">
    <source>
        <dbReference type="EMBL" id="KOC63296.1"/>
    </source>
</evidence>
<keyword evidence="10" id="KW-1185">Reference proteome</keyword>
<sequence>MASTRVINCISSKRLAAVSNLKHVCVFSNFNIKSNFHSNASYRTKKSIAKADTTEYENKVQVGFADVVKENTKSAGYLGVIIGGVGITAFMFYMIFDELFSSKSPNNVYTKALNALIKHPKVIDALGEPIKAYGEESRRGRRSRISHVIFEKDGVRHMRMKFYIQGIKRRGTVNLEVEENESGKYVYRYLYVLVDDIMQTVIQIEDNREEKKDYSKETEFDLS</sequence>
<evidence type="ECO:0000256" key="8">
    <source>
        <dbReference type="RuleBase" id="RU367142"/>
    </source>
</evidence>
<keyword evidence="4" id="KW-0809">Transit peptide</keyword>
<keyword evidence="8" id="KW-0813">Transport</keyword>
<comment type="similarity">
    <text evidence="2 8">Belongs to the TIM21 family.</text>
</comment>
<dbReference type="AlphaFoldDB" id="A0A0L7QXK1"/>
<keyword evidence="7 8" id="KW-0472">Membrane</keyword>
<dbReference type="PANTHER" id="PTHR13032:SF6">
    <property type="entry name" value="MITOCHONDRIAL IMPORT INNER MEMBRANE TRANSLOCASE SUBUNIT TIM21"/>
    <property type="match status" value="1"/>
</dbReference>
<keyword evidence="3 8" id="KW-0812">Transmembrane</keyword>
<evidence type="ECO:0000313" key="10">
    <source>
        <dbReference type="Proteomes" id="UP000053825"/>
    </source>
</evidence>
<proteinExistence type="inferred from homology"/>
<dbReference type="Pfam" id="PF08294">
    <property type="entry name" value="TIM21"/>
    <property type="match status" value="1"/>
</dbReference>
<dbReference type="Proteomes" id="UP000053825">
    <property type="component" value="Unassembled WGS sequence"/>
</dbReference>
<keyword evidence="6 8" id="KW-0496">Mitochondrion</keyword>
<accession>A0A0L7QXK1</accession>
<evidence type="ECO:0000256" key="3">
    <source>
        <dbReference type="ARBA" id="ARBA00022692"/>
    </source>
</evidence>
<dbReference type="STRING" id="597456.A0A0L7QXK1"/>
<keyword evidence="8" id="KW-0999">Mitochondrion inner membrane</keyword>
<evidence type="ECO:0000256" key="1">
    <source>
        <dbReference type="ARBA" id="ARBA00004304"/>
    </source>
</evidence>
<evidence type="ECO:0000256" key="4">
    <source>
        <dbReference type="ARBA" id="ARBA00022946"/>
    </source>
</evidence>
<reference evidence="9 10" key="1">
    <citation type="submission" date="2015-07" db="EMBL/GenBank/DDBJ databases">
        <title>The genome of Habropoda laboriosa.</title>
        <authorList>
            <person name="Pan H."/>
            <person name="Kapheim K."/>
        </authorList>
    </citation>
    <scope>NUCLEOTIDE SEQUENCE [LARGE SCALE GENOMIC DNA]</scope>
    <source>
        <strain evidence="9">0110345459</strain>
    </source>
</reference>
<dbReference type="PANTHER" id="PTHR13032">
    <property type="entry name" value="MITOCHONDRIAL IMPORT INNER MEMBRANE TRANSLOCASE SUBUNIT TIM21"/>
    <property type="match status" value="1"/>
</dbReference>
<evidence type="ECO:0000256" key="5">
    <source>
        <dbReference type="ARBA" id="ARBA00022989"/>
    </source>
</evidence>
<keyword evidence="8" id="KW-0811">Translocation</keyword>
<evidence type="ECO:0000256" key="6">
    <source>
        <dbReference type="ARBA" id="ARBA00023128"/>
    </source>
</evidence>
<dbReference type="Gene3D" id="3.10.450.320">
    <property type="entry name" value="Mitochondrial import inner membrane translocase subunit Tim21"/>
    <property type="match status" value="1"/>
</dbReference>
<keyword evidence="8" id="KW-0653">Protein transport</keyword>
<comment type="subcellular location">
    <subcellularLocation>
        <location evidence="8">Mitochondrion inner membrane</location>
        <topology evidence="8">Single-pass membrane protein</topology>
    </subcellularLocation>
    <subcellularLocation>
        <location evidence="1">Mitochondrion membrane</location>
        <topology evidence="1">Single-pass membrane protein</topology>
    </subcellularLocation>
</comment>
<dbReference type="OrthoDB" id="436405at2759"/>
<dbReference type="EMBL" id="KQ414704">
    <property type="protein sequence ID" value="KOC63296.1"/>
    <property type="molecule type" value="Genomic_DNA"/>
</dbReference>
<evidence type="ECO:0000256" key="7">
    <source>
        <dbReference type="ARBA" id="ARBA00023136"/>
    </source>
</evidence>
<dbReference type="InterPro" id="IPR038552">
    <property type="entry name" value="Tim21_IMS_sf"/>
</dbReference>